<organism evidence="5 6">
    <name type="scientific">Pantoea rwandensis</name>
    <dbReference type="NCBI Taxonomy" id="1076550"/>
    <lineage>
        <taxon>Bacteria</taxon>
        <taxon>Pseudomonadati</taxon>
        <taxon>Pseudomonadota</taxon>
        <taxon>Gammaproteobacteria</taxon>
        <taxon>Enterobacterales</taxon>
        <taxon>Erwiniaceae</taxon>
        <taxon>Pantoea</taxon>
    </lineage>
</organism>
<dbReference type="InterPro" id="IPR036390">
    <property type="entry name" value="WH_DNA-bd_sf"/>
</dbReference>
<dbReference type="PROSITE" id="PS50949">
    <property type="entry name" value="HTH_GNTR"/>
    <property type="match status" value="1"/>
</dbReference>
<dbReference type="SUPFAM" id="SSF46785">
    <property type="entry name" value="Winged helix' DNA-binding domain"/>
    <property type="match status" value="1"/>
</dbReference>
<dbReference type="SMART" id="SM00895">
    <property type="entry name" value="FCD"/>
    <property type="match status" value="1"/>
</dbReference>
<dbReference type="PANTHER" id="PTHR43537:SF5">
    <property type="entry name" value="UXU OPERON TRANSCRIPTIONAL REGULATOR"/>
    <property type="match status" value="1"/>
</dbReference>
<evidence type="ECO:0000313" key="5">
    <source>
        <dbReference type="EMBL" id="AIR85039.1"/>
    </source>
</evidence>
<evidence type="ECO:0000256" key="2">
    <source>
        <dbReference type="ARBA" id="ARBA00023125"/>
    </source>
</evidence>
<dbReference type="InterPro" id="IPR036388">
    <property type="entry name" value="WH-like_DNA-bd_sf"/>
</dbReference>
<dbReference type="Pfam" id="PF00392">
    <property type="entry name" value="GntR"/>
    <property type="match status" value="1"/>
</dbReference>
<dbReference type="EMBL" id="CP009454">
    <property type="protein sequence ID" value="AIR85039.1"/>
    <property type="molecule type" value="Genomic_DNA"/>
</dbReference>
<reference evidence="5 6" key="1">
    <citation type="submission" date="2014-09" db="EMBL/GenBank/DDBJ databases">
        <authorList>
            <person name="Chan K.-G."/>
        </authorList>
    </citation>
    <scope>NUCLEOTIDE SEQUENCE [LARGE SCALE GENOMIC DNA]</scope>
    <source>
        <strain evidence="5 6">ND04</strain>
    </source>
</reference>
<gene>
    <name evidence="5" type="ORF">LH22_05990</name>
</gene>
<keyword evidence="1" id="KW-0805">Transcription regulation</keyword>
<sequence>MESPGYKPSLSEIAYRRIKEMILSLTLAPGSSLTEMGLIDQLGMSRTPIREALYRLQQERFVELTPRKGWFVSEIKLQDIQQLFVIREALEGIATRQATQRTPDHELAVMADKLAALEQGLRDDELNATDAGDEIHTLIFAHADNPYISSIMTLYLDRLQLFHVIAMNLPGRKWQSWLEHRQILAAMQSRDADAAEQAMRQHIRSSLQSILEGLMQQPGFPSPGVRLTPSL</sequence>
<dbReference type="Proteomes" id="UP000029495">
    <property type="component" value="Chromosome"/>
</dbReference>
<dbReference type="CDD" id="cd07377">
    <property type="entry name" value="WHTH_GntR"/>
    <property type="match status" value="1"/>
</dbReference>
<evidence type="ECO:0000313" key="6">
    <source>
        <dbReference type="Proteomes" id="UP000029495"/>
    </source>
</evidence>
<dbReference type="Gene3D" id="1.10.10.10">
    <property type="entry name" value="Winged helix-like DNA-binding domain superfamily/Winged helix DNA-binding domain"/>
    <property type="match status" value="1"/>
</dbReference>
<evidence type="ECO:0000259" key="4">
    <source>
        <dbReference type="PROSITE" id="PS50949"/>
    </source>
</evidence>
<keyword evidence="6" id="KW-1185">Reference proteome</keyword>
<dbReference type="SMART" id="SM00345">
    <property type="entry name" value="HTH_GNTR"/>
    <property type="match status" value="1"/>
</dbReference>
<proteinExistence type="predicted"/>
<dbReference type="SUPFAM" id="SSF48008">
    <property type="entry name" value="GntR ligand-binding domain-like"/>
    <property type="match status" value="1"/>
</dbReference>
<dbReference type="RefSeq" id="WP_038644856.1">
    <property type="nucleotide sequence ID" value="NZ_CP009454.1"/>
</dbReference>
<dbReference type="InterPro" id="IPR000524">
    <property type="entry name" value="Tscrpt_reg_HTH_GntR"/>
</dbReference>
<keyword evidence="3" id="KW-0804">Transcription</keyword>
<accession>A0ABM5RGP0</accession>
<feature type="domain" description="HTH gntR-type" evidence="4">
    <location>
        <begin position="8"/>
        <end position="75"/>
    </location>
</feature>
<evidence type="ECO:0000256" key="3">
    <source>
        <dbReference type="ARBA" id="ARBA00023163"/>
    </source>
</evidence>
<dbReference type="Gene3D" id="1.20.120.530">
    <property type="entry name" value="GntR ligand-binding domain-like"/>
    <property type="match status" value="1"/>
</dbReference>
<evidence type="ECO:0000256" key="1">
    <source>
        <dbReference type="ARBA" id="ARBA00023015"/>
    </source>
</evidence>
<name>A0ABM5RGP0_9GAMM</name>
<protein>
    <recommendedName>
        <fullName evidence="4">HTH gntR-type domain-containing protein</fullName>
    </recommendedName>
</protein>
<dbReference type="PANTHER" id="PTHR43537">
    <property type="entry name" value="TRANSCRIPTIONAL REGULATOR, GNTR FAMILY"/>
    <property type="match status" value="1"/>
</dbReference>
<dbReference type="InterPro" id="IPR008920">
    <property type="entry name" value="TF_FadR/GntR_C"/>
</dbReference>
<keyword evidence="2" id="KW-0238">DNA-binding</keyword>
<dbReference type="InterPro" id="IPR011711">
    <property type="entry name" value="GntR_C"/>
</dbReference>
<dbReference type="Pfam" id="PF07729">
    <property type="entry name" value="FCD"/>
    <property type="match status" value="1"/>
</dbReference>